<proteinExistence type="predicted"/>
<keyword evidence="1" id="KW-0863">Zinc-finger</keyword>
<evidence type="ECO:0000259" key="4">
    <source>
        <dbReference type="PROSITE" id="PS50994"/>
    </source>
</evidence>
<dbReference type="PANTHER" id="PTHR37984">
    <property type="entry name" value="PROTEIN CBG26694"/>
    <property type="match status" value="1"/>
</dbReference>
<feature type="region of interest" description="Disordered" evidence="2">
    <location>
        <begin position="440"/>
        <end position="461"/>
    </location>
</feature>
<dbReference type="EMBL" id="CACVKT020007517">
    <property type="protein sequence ID" value="CAC5408224.1"/>
    <property type="molecule type" value="Genomic_DNA"/>
</dbReference>
<gene>
    <name evidence="5" type="ORF">MCOR_41636</name>
</gene>
<organism evidence="5 6">
    <name type="scientific">Mytilus coruscus</name>
    <name type="common">Sea mussel</name>
    <dbReference type="NCBI Taxonomy" id="42192"/>
    <lineage>
        <taxon>Eukaryota</taxon>
        <taxon>Metazoa</taxon>
        <taxon>Spiralia</taxon>
        <taxon>Lophotrochozoa</taxon>
        <taxon>Mollusca</taxon>
        <taxon>Bivalvia</taxon>
        <taxon>Autobranchia</taxon>
        <taxon>Pteriomorphia</taxon>
        <taxon>Mytilida</taxon>
        <taxon>Mytiloidea</taxon>
        <taxon>Mytilidae</taxon>
        <taxon>Mytilinae</taxon>
        <taxon>Mytilus</taxon>
    </lineage>
</organism>
<accession>A0A6J8DM37</accession>
<dbReference type="Pfam" id="PF17921">
    <property type="entry name" value="Integrase_H2C2"/>
    <property type="match status" value="1"/>
</dbReference>
<dbReference type="InterPro" id="IPR050951">
    <property type="entry name" value="Retrovirus_Pol_polyprotein"/>
</dbReference>
<dbReference type="InterPro" id="IPR013087">
    <property type="entry name" value="Znf_C2H2_type"/>
</dbReference>
<dbReference type="Proteomes" id="UP000507470">
    <property type="component" value="Unassembled WGS sequence"/>
</dbReference>
<protein>
    <recommendedName>
        <fullName evidence="7">Integrase catalytic domain-containing protein</fullName>
    </recommendedName>
</protein>
<dbReference type="InterPro" id="IPR036397">
    <property type="entry name" value="RNaseH_sf"/>
</dbReference>
<dbReference type="FunFam" id="1.10.340.70:FF:000001">
    <property type="entry name" value="Retrovirus-related Pol polyprotein from transposon gypsy-like Protein"/>
    <property type="match status" value="1"/>
</dbReference>
<dbReference type="PROSITE" id="PS50157">
    <property type="entry name" value="ZINC_FINGER_C2H2_2"/>
    <property type="match status" value="1"/>
</dbReference>
<dbReference type="Gene3D" id="1.10.340.70">
    <property type="match status" value="1"/>
</dbReference>
<dbReference type="FunFam" id="3.30.420.10:FF:000032">
    <property type="entry name" value="Retrovirus-related Pol polyprotein from transposon 297-like Protein"/>
    <property type="match status" value="1"/>
</dbReference>
<reference evidence="5 6" key="1">
    <citation type="submission" date="2020-06" db="EMBL/GenBank/DDBJ databases">
        <authorList>
            <person name="Li R."/>
            <person name="Bekaert M."/>
        </authorList>
    </citation>
    <scope>NUCLEOTIDE SEQUENCE [LARGE SCALE GENOMIC DNA]</scope>
    <source>
        <strain evidence="6">wild</strain>
    </source>
</reference>
<feature type="domain" description="Integrase catalytic" evidence="4">
    <location>
        <begin position="88"/>
        <end position="247"/>
    </location>
</feature>
<dbReference type="OrthoDB" id="8947436at2759"/>
<dbReference type="GO" id="GO:0015074">
    <property type="term" value="P:DNA integration"/>
    <property type="evidence" value="ECO:0007669"/>
    <property type="project" value="InterPro"/>
</dbReference>
<evidence type="ECO:0000256" key="1">
    <source>
        <dbReference type="PROSITE-ProRule" id="PRU00042"/>
    </source>
</evidence>
<evidence type="ECO:0008006" key="7">
    <source>
        <dbReference type="Google" id="ProtNLM"/>
    </source>
</evidence>
<dbReference type="AlphaFoldDB" id="A0A6J8DM37"/>
<evidence type="ECO:0000259" key="3">
    <source>
        <dbReference type="PROSITE" id="PS50157"/>
    </source>
</evidence>
<evidence type="ECO:0000256" key="2">
    <source>
        <dbReference type="SAM" id="MobiDB-lite"/>
    </source>
</evidence>
<dbReference type="SUPFAM" id="SSF53098">
    <property type="entry name" value="Ribonuclease H-like"/>
    <property type="match status" value="1"/>
</dbReference>
<feature type="domain" description="C2H2-type" evidence="3">
    <location>
        <begin position="533"/>
        <end position="553"/>
    </location>
</feature>
<keyword evidence="6" id="KW-1185">Reference proteome</keyword>
<dbReference type="InterPro" id="IPR001584">
    <property type="entry name" value="Integrase_cat-core"/>
</dbReference>
<dbReference type="InterPro" id="IPR041588">
    <property type="entry name" value="Integrase_H2C2"/>
</dbReference>
<keyword evidence="1" id="KW-0479">Metal-binding</keyword>
<dbReference type="PROSITE" id="PS50994">
    <property type="entry name" value="INTEGRASE"/>
    <property type="match status" value="1"/>
</dbReference>
<sequence>MHWEDNTKRLRWKICAPNSIVHTIFWYLHDTRTAGHLGIKKTHEKAKLSPFYWIHMQESVTQYVNQCEICGERKNPPNKKRHLLKSYNVGVPFERIATDIACPFPITDDNNRYILVVGDYFSKLTEAYPMPDIQAKTVANIIFRAWIKRYGCPMEIHSDQGKQYESTLFKELCTMLEINKTRTTPFHPRSDGMIERMNRSINDMLLKYIKSHQKDWDLCLDFIMMAYNSTPHESTGISPYKLVFSQEMSLPIDIITEQIDEMLPVPKYASTYIQELEERLKGAHDLARKHLKVSAERQKILYNTNVKRHNYEIGDLVWRNQKKKIPGLKLEIARQWTGPWVVVDKKSDIIFKIQHSKNSGAVIIHGDNLKPYRGNKTAKWFRKNNEERIPVAIPDLTEFLSTPDHNENSHTQNPLITVKGDDGVKSTQEEVKGNEMEDVITDSNDSDNIPGEPADNYLDKSPIAAPDNTQSLDVIPLQTWMLHKPAKRGNIVPKISIQRQDGRTRTGRQVKVPSKYQDFVTLIMEENNKNEKHMCDDCGQGYSSKRNLKRHRN</sequence>
<dbReference type="GO" id="GO:0003676">
    <property type="term" value="F:nucleic acid binding"/>
    <property type="evidence" value="ECO:0007669"/>
    <property type="project" value="InterPro"/>
</dbReference>
<evidence type="ECO:0000313" key="6">
    <source>
        <dbReference type="Proteomes" id="UP000507470"/>
    </source>
</evidence>
<dbReference type="Gene3D" id="3.30.420.10">
    <property type="entry name" value="Ribonuclease H-like superfamily/Ribonuclease H"/>
    <property type="match status" value="1"/>
</dbReference>
<dbReference type="Pfam" id="PF00665">
    <property type="entry name" value="rve"/>
    <property type="match status" value="1"/>
</dbReference>
<dbReference type="InterPro" id="IPR012337">
    <property type="entry name" value="RNaseH-like_sf"/>
</dbReference>
<dbReference type="GO" id="GO:0008270">
    <property type="term" value="F:zinc ion binding"/>
    <property type="evidence" value="ECO:0007669"/>
    <property type="project" value="UniProtKB-KW"/>
</dbReference>
<evidence type="ECO:0000313" key="5">
    <source>
        <dbReference type="EMBL" id="CAC5408224.1"/>
    </source>
</evidence>
<keyword evidence="1" id="KW-0862">Zinc</keyword>
<dbReference type="PANTHER" id="PTHR37984:SF15">
    <property type="entry name" value="INTEGRASE CATALYTIC DOMAIN-CONTAINING PROTEIN"/>
    <property type="match status" value="1"/>
</dbReference>
<name>A0A6J8DM37_MYTCO</name>